<dbReference type="AlphaFoldDB" id="A0A2A4AJK3"/>
<protein>
    <submittedName>
        <fullName evidence="4">Ferrisiderophore receptor Irp6A</fullName>
    </submittedName>
</protein>
<dbReference type="PANTHER" id="PTHR30535">
    <property type="entry name" value="VITAMIN B12-BINDING PROTEIN"/>
    <property type="match status" value="1"/>
</dbReference>
<keyword evidence="4" id="KW-0675">Receptor</keyword>
<organism evidence="4 5">
    <name type="scientific">Corynebacterium accolens</name>
    <dbReference type="NCBI Taxonomy" id="38284"/>
    <lineage>
        <taxon>Bacteria</taxon>
        <taxon>Bacillati</taxon>
        <taxon>Actinomycetota</taxon>
        <taxon>Actinomycetes</taxon>
        <taxon>Mycobacteriales</taxon>
        <taxon>Corynebacteriaceae</taxon>
        <taxon>Corynebacterium</taxon>
    </lineage>
</organism>
<dbReference type="InterPro" id="IPR050902">
    <property type="entry name" value="ABC_Transporter_SBP"/>
</dbReference>
<evidence type="ECO:0000313" key="5">
    <source>
        <dbReference type="Proteomes" id="UP000218690"/>
    </source>
</evidence>
<feature type="domain" description="Fe/B12 periplasmic-binding" evidence="3">
    <location>
        <begin position="69"/>
        <end position="372"/>
    </location>
</feature>
<feature type="signal peptide" evidence="2">
    <location>
        <begin position="1"/>
        <end position="28"/>
    </location>
</feature>
<keyword evidence="2" id="KW-0732">Signal</keyword>
<dbReference type="PANTHER" id="PTHR30535:SF34">
    <property type="entry name" value="MOLYBDATE-BINDING PROTEIN MOLA"/>
    <property type="match status" value="1"/>
</dbReference>
<name>A0A2A4AJK3_9CORY</name>
<feature type="chain" id="PRO_5038663518" evidence="2">
    <location>
        <begin position="29"/>
        <end position="403"/>
    </location>
</feature>
<comment type="similarity">
    <text evidence="1">Belongs to the bacterial solute-binding protein 8 family.</text>
</comment>
<dbReference type="Gene3D" id="3.40.50.1980">
    <property type="entry name" value="Nitrogenase molybdenum iron protein domain"/>
    <property type="match status" value="2"/>
</dbReference>
<sequence>MTHFNVPKYSVRIAAATLAMLASATALSACSSNEDTSASTGSTGAAGDTAVTITDVAGREVTFDKQPERILLGEGRGLFATSILNREDPLEHVVALGKDLHEAAPSFESKFAETNAAYKDLPTIGNIAKGDVTVENLLAQKPDVVVMTLDHKEGAEKTGFLDKMDQAGLKYVFTDFRQKPLENTPKSMEVFGQLFGHEDKAAEFNKFYTSKVDDIKSRAEKAGDKPRTLVWRAAGLKDCCSTVKDSNLGDLVNAAGGENLGDSLLDTESGDLTAEKVLAEQPEHIIATGGAWAKDPEKPEVLPHVEMGYAAKEEKAQETLEGLLKTPGFEQLEAPKEGNFHAVYHQFYDSPFNIFALEQFAVWMHPETFKDLDPEKDFAEFHNKWLPIDYSGVFFTTKNTHKH</sequence>
<comment type="caution">
    <text evidence="4">The sequence shown here is derived from an EMBL/GenBank/DDBJ whole genome shotgun (WGS) entry which is preliminary data.</text>
</comment>
<reference evidence="4 5" key="1">
    <citation type="submission" date="2017-09" db="EMBL/GenBank/DDBJ databases">
        <title>Draft Genome Sequence of Corynebacterium accolens AH4003.</title>
        <authorList>
            <person name="Chen Y."/>
            <person name="Oosthuysen W.F."/>
            <person name="Kelley S."/>
            <person name="Horswill A."/>
        </authorList>
    </citation>
    <scope>NUCLEOTIDE SEQUENCE [LARGE SCALE GENOMIC DNA]</scope>
    <source>
        <strain evidence="4 5">AH4003</strain>
    </source>
</reference>
<dbReference type="InterPro" id="IPR002491">
    <property type="entry name" value="ABC_transptr_periplasmic_BD"/>
</dbReference>
<evidence type="ECO:0000256" key="1">
    <source>
        <dbReference type="ARBA" id="ARBA00008814"/>
    </source>
</evidence>
<accession>A0A2A4AJK3</accession>
<proteinExistence type="inferred from homology"/>
<dbReference type="Proteomes" id="UP000218690">
    <property type="component" value="Unassembled WGS sequence"/>
</dbReference>
<evidence type="ECO:0000256" key="2">
    <source>
        <dbReference type="SAM" id="SignalP"/>
    </source>
</evidence>
<evidence type="ECO:0000259" key="3">
    <source>
        <dbReference type="PROSITE" id="PS50983"/>
    </source>
</evidence>
<dbReference type="Pfam" id="PF01497">
    <property type="entry name" value="Peripla_BP_2"/>
    <property type="match status" value="1"/>
</dbReference>
<dbReference type="EMBL" id="NWBP01000023">
    <property type="protein sequence ID" value="PCC82671.1"/>
    <property type="molecule type" value="Genomic_DNA"/>
</dbReference>
<dbReference type="PROSITE" id="PS50983">
    <property type="entry name" value="FE_B12_PBP"/>
    <property type="match status" value="1"/>
</dbReference>
<evidence type="ECO:0000313" key="4">
    <source>
        <dbReference type="EMBL" id="PCC82671.1"/>
    </source>
</evidence>
<dbReference type="CDD" id="cd01139">
    <property type="entry name" value="TroA_f"/>
    <property type="match status" value="1"/>
</dbReference>
<dbReference type="SUPFAM" id="SSF53807">
    <property type="entry name" value="Helical backbone' metal receptor"/>
    <property type="match status" value="1"/>
</dbReference>
<gene>
    <name evidence="4" type="ORF">COM45_07580</name>
</gene>